<dbReference type="RefSeq" id="WP_286329637.1">
    <property type="nucleotide sequence ID" value="NZ_AP027734.1"/>
</dbReference>
<dbReference type="InterPro" id="IPR039261">
    <property type="entry name" value="FNR_nucleotide-bd"/>
</dbReference>
<dbReference type="PANTHER" id="PTHR30157">
    <property type="entry name" value="FERRIC REDUCTASE, NADPH-DEPENDENT"/>
    <property type="match status" value="1"/>
</dbReference>
<dbReference type="Pfam" id="PF04954">
    <property type="entry name" value="SIP"/>
    <property type="match status" value="1"/>
</dbReference>
<gene>
    <name evidence="2" type="ORF">GCM10025870_16610</name>
</gene>
<organism evidence="2 3">
    <name type="scientific">Agromyces marinus</name>
    <dbReference type="NCBI Taxonomy" id="1389020"/>
    <lineage>
        <taxon>Bacteria</taxon>
        <taxon>Bacillati</taxon>
        <taxon>Actinomycetota</taxon>
        <taxon>Actinomycetes</taxon>
        <taxon>Micrococcales</taxon>
        <taxon>Microbacteriaceae</taxon>
        <taxon>Agromyces</taxon>
    </lineage>
</organism>
<dbReference type="CDD" id="cd06193">
    <property type="entry name" value="siderophore_interacting"/>
    <property type="match status" value="1"/>
</dbReference>
<evidence type="ECO:0000259" key="1">
    <source>
        <dbReference type="Pfam" id="PF04954"/>
    </source>
</evidence>
<name>A0ABM8H1D5_9MICO</name>
<protein>
    <recommendedName>
        <fullName evidence="1">SIP-like Rossmann fold domain-containing protein</fullName>
    </recommendedName>
</protein>
<dbReference type="PANTHER" id="PTHR30157:SF0">
    <property type="entry name" value="NADPH-DEPENDENT FERRIC-CHELATE REDUCTASE"/>
    <property type="match status" value="1"/>
</dbReference>
<proteinExistence type="predicted"/>
<dbReference type="InterPro" id="IPR039374">
    <property type="entry name" value="SIP_fam"/>
</dbReference>
<accession>A0ABM8H1D5</accession>
<feature type="domain" description="SIP-like Rossmann fold" evidence="1">
    <location>
        <begin position="39"/>
        <end position="164"/>
    </location>
</feature>
<sequence>MLHEHGVGGRWAARAPLGSPVGVGGPRGSMLIEGTARGWFLAGDETAIPAIRRLLAELSTASPHGAGLVLIEVPDEAHRPVIEAPPGAELRWVHRGAAPAGSALVAAVDALTSEDRPAPTADPAEVFAFIAAEHTIVKPGRALVLDRWGLDPDRVVVKGYWRRGEDEYHAPH</sequence>
<evidence type="ECO:0000313" key="3">
    <source>
        <dbReference type="Proteomes" id="UP001321477"/>
    </source>
</evidence>
<reference evidence="3" key="1">
    <citation type="journal article" date="2019" name="Int. J. Syst. Evol. Microbiol.">
        <title>The Global Catalogue of Microorganisms (GCM) 10K type strain sequencing project: providing services to taxonomists for standard genome sequencing and annotation.</title>
        <authorList>
            <consortium name="The Broad Institute Genomics Platform"/>
            <consortium name="The Broad Institute Genome Sequencing Center for Infectious Disease"/>
            <person name="Wu L."/>
            <person name="Ma J."/>
        </authorList>
    </citation>
    <scope>NUCLEOTIDE SEQUENCE [LARGE SCALE GENOMIC DNA]</scope>
    <source>
        <strain evidence="3">NBRC 109019</strain>
    </source>
</reference>
<dbReference type="Proteomes" id="UP001321477">
    <property type="component" value="Chromosome"/>
</dbReference>
<dbReference type="InterPro" id="IPR007037">
    <property type="entry name" value="SIP_rossman_dom"/>
</dbReference>
<keyword evidence="3" id="KW-1185">Reference proteome</keyword>
<dbReference type="Gene3D" id="3.40.50.80">
    <property type="entry name" value="Nucleotide-binding domain of ferredoxin-NADP reductase (FNR) module"/>
    <property type="match status" value="1"/>
</dbReference>
<evidence type="ECO:0000313" key="2">
    <source>
        <dbReference type="EMBL" id="BDZ54588.1"/>
    </source>
</evidence>
<dbReference type="EMBL" id="AP027734">
    <property type="protein sequence ID" value="BDZ54588.1"/>
    <property type="molecule type" value="Genomic_DNA"/>
</dbReference>